<dbReference type="InterPro" id="IPR016162">
    <property type="entry name" value="Ald_DH_N"/>
</dbReference>
<feature type="compositionally biased region" description="Basic and acidic residues" evidence="1">
    <location>
        <begin position="78"/>
        <end position="88"/>
    </location>
</feature>
<feature type="compositionally biased region" description="Basic and acidic residues" evidence="1">
    <location>
        <begin position="13"/>
        <end position="24"/>
    </location>
</feature>
<dbReference type="GO" id="GO:0016491">
    <property type="term" value="F:oxidoreductase activity"/>
    <property type="evidence" value="ECO:0007669"/>
    <property type="project" value="InterPro"/>
</dbReference>
<organism evidence="3 4">
    <name type="scientific">Coniochaeta hoffmannii</name>
    <dbReference type="NCBI Taxonomy" id="91930"/>
    <lineage>
        <taxon>Eukaryota</taxon>
        <taxon>Fungi</taxon>
        <taxon>Dikarya</taxon>
        <taxon>Ascomycota</taxon>
        <taxon>Pezizomycotina</taxon>
        <taxon>Sordariomycetes</taxon>
        <taxon>Sordariomycetidae</taxon>
        <taxon>Coniochaetales</taxon>
        <taxon>Coniochaetaceae</taxon>
        <taxon>Coniochaeta</taxon>
    </lineage>
</organism>
<protein>
    <recommendedName>
        <fullName evidence="2">Aldehyde dehydrogenase domain-containing protein</fullName>
    </recommendedName>
</protein>
<evidence type="ECO:0000313" key="4">
    <source>
        <dbReference type="Proteomes" id="UP001174691"/>
    </source>
</evidence>
<dbReference type="AlphaFoldDB" id="A0AA38S408"/>
<feature type="domain" description="Aldehyde dehydrogenase" evidence="2">
    <location>
        <begin position="25"/>
        <end position="79"/>
    </location>
</feature>
<reference evidence="3" key="1">
    <citation type="submission" date="2022-07" db="EMBL/GenBank/DDBJ databases">
        <title>Fungi with potential for degradation of polypropylene.</title>
        <authorList>
            <person name="Gostincar C."/>
        </authorList>
    </citation>
    <scope>NUCLEOTIDE SEQUENCE</scope>
    <source>
        <strain evidence="3">EXF-13287</strain>
    </source>
</reference>
<dbReference type="Gene3D" id="3.40.605.10">
    <property type="entry name" value="Aldehyde Dehydrogenase, Chain A, domain 1"/>
    <property type="match status" value="1"/>
</dbReference>
<keyword evidence="4" id="KW-1185">Reference proteome</keyword>
<gene>
    <name evidence="3" type="ORF">NKR19_g4406</name>
</gene>
<dbReference type="EMBL" id="JANBVN010000054">
    <property type="protein sequence ID" value="KAJ9155850.1"/>
    <property type="molecule type" value="Genomic_DNA"/>
</dbReference>
<dbReference type="Proteomes" id="UP001174691">
    <property type="component" value="Unassembled WGS sequence"/>
</dbReference>
<proteinExistence type="predicted"/>
<dbReference type="Pfam" id="PF00171">
    <property type="entry name" value="Aldedh"/>
    <property type="match status" value="1"/>
</dbReference>
<dbReference type="SUPFAM" id="SSF53720">
    <property type="entry name" value="ALDH-like"/>
    <property type="match status" value="1"/>
</dbReference>
<evidence type="ECO:0000259" key="2">
    <source>
        <dbReference type="Pfam" id="PF00171"/>
    </source>
</evidence>
<feature type="region of interest" description="Disordered" evidence="1">
    <location>
        <begin position="70"/>
        <end position="106"/>
    </location>
</feature>
<evidence type="ECO:0000256" key="1">
    <source>
        <dbReference type="SAM" id="MobiDB-lite"/>
    </source>
</evidence>
<dbReference type="InterPro" id="IPR016161">
    <property type="entry name" value="Ald_DH/histidinol_DH"/>
</dbReference>
<accession>A0AA38S408</accession>
<comment type="caution">
    <text evidence="3">The sequence shown here is derived from an EMBL/GenBank/DDBJ whole genome shotgun (WGS) entry which is preliminary data.</text>
</comment>
<name>A0AA38S408_9PEZI</name>
<sequence>MATELPTIPDSLPSHKDLFYDDQWHPPSNKQYRETYSPGNGQVIDLIADAGAEDVDRAVQAARLAFESWRSTPASQRADGKGHLESGGRHAQAHADQQGGPRAALGGRSVLTSCCLLHRRRVLT</sequence>
<evidence type="ECO:0000313" key="3">
    <source>
        <dbReference type="EMBL" id="KAJ9155850.1"/>
    </source>
</evidence>
<dbReference type="InterPro" id="IPR015590">
    <property type="entry name" value="Aldehyde_DH_dom"/>
</dbReference>
<feature type="region of interest" description="Disordered" evidence="1">
    <location>
        <begin position="1"/>
        <end position="26"/>
    </location>
</feature>